<organism evidence="2 3">
    <name type="scientific">Pristionchus entomophagus</name>
    <dbReference type="NCBI Taxonomy" id="358040"/>
    <lineage>
        <taxon>Eukaryota</taxon>
        <taxon>Metazoa</taxon>
        <taxon>Ecdysozoa</taxon>
        <taxon>Nematoda</taxon>
        <taxon>Chromadorea</taxon>
        <taxon>Rhabditida</taxon>
        <taxon>Rhabditina</taxon>
        <taxon>Diplogasteromorpha</taxon>
        <taxon>Diplogasteroidea</taxon>
        <taxon>Neodiplogasteridae</taxon>
        <taxon>Pristionchus</taxon>
    </lineage>
</organism>
<protein>
    <submittedName>
        <fullName evidence="2">Uncharacterized protein</fullName>
    </submittedName>
</protein>
<feature type="non-terminal residue" evidence="2">
    <location>
        <position position="1"/>
    </location>
</feature>
<feature type="region of interest" description="Disordered" evidence="1">
    <location>
        <begin position="54"/>
        <end position="74"/>
    </location>
</feature>
<reference evidence="2" key="1">
    <citation type="submission" date="2023-10" db="EMBL/GenBank/DDBJ databases">
        <title>Genome assembly of Pristionchus species.</title>
        <authorList>
            <person name="Yoshida K."/>
            <person name="Sommer R.J."/>
        </authorList>
    </citation>
    <scope>NUCLEOTIDE SEQUENCE</scope>
    <source>
        <strain evidence="2">RS0144</strain>
    </source>
</reference>
<sequence length="74" mass="8127">FILELGYMTSAISYYTIEDAVNGRYENAIGDIKAKFEGLPSTVRDELAKAYPSSISSERSRPLSQSPSVSTFLS</sequence>
<evidence type="ECO:0000313" key="2">
    <source>
        <dbReference type="EMBL" id="GMS79140.1"/>
    </source>
</evidence>
<keyword evidence="3" id="KW-1185">Reference proteome</keyword>
<dbReference type="EMBL" id="BTSX01000001">
    <property type="protein sequence ID" value="GMS79140.1"/>
    <property type="molecule type" value="Genomic_DNA"/>
</dbReference>
<proteinExistence type="predicted"/>
<comment type="caution">
    <text evidence="2">The sequence shown here is derived from an EMBL/GenBank/DDBJ whole genome shotgun (WGS) entry which is preliminary data.</text>
</comment>
<feature type="compositionally biased region" description="Low complexity" evidence="1">
    <location>
        <begin position="54"/>
        <end position="68"/>
    </location>
</feature>
<dbReference type="AlphaFoldDB" id="A0AAV5SG72"/>
<name>A0AAV5SG72_9BILA</name>
<gene>
    <name evidence="2" type="ORF">PENTCL1PPCAC_1315</name>
</gene>
<evidence type="ECO:0000313" key="3">
    <source>
        <dbReference type="Proteomes" id="UP001432027"/>
    </source>
</evidence>
<accession>A0AAV5SG72</accession>
<dbReference type="Proteomes" id="UP001432027">
    <property type="component" value="Unassembled WGS sequence"/>
</dbReference>
<evidence type="ECO:0000256" key="1">
    <source>
        <dbReference type="SAM" id="MobiDB-lite"/>
    </source>
</evidence>